<gene>
    <name evidence="1" type="ORF">HMPREF1051_2525</name>
</gene>
<evidence type="ECO:0000313" key="1">
    <source>
        <dbReference type="EMBL" id="EIG24548.1"/>
    </source>
</evidence>
<organism evidence="1 2">
    <name type="scientific">Neisseria sicca VK64</name>
    <dbReference type="NCBI Taxonomy" id="1095748"/>
    <lineage>
        <taxon>Bacteria</taxon>
        <taxon>Pseudomonadati</taxon>
        <taxon>Pseudomonadota</taxon>
        <taxon>Betaproteobacteria</taxon>
        <taxon>Neisseriales</taxon>
        <taxon>Neisseriaceae</taxon>
        <taxon>Neisseria</taxon>
    </lineage>
</organism>
<accession>I2NFD7</accession>
<reference evidence="1 2" key="1">
    <citation type="submission" date="2012-04" db="EMBL/GenBank/DDBJ databases">
        <authorList>
            <person name="Harkins D.M."/>
            <person name="Madupu R."/>
            <person name="Durkin A.S."/>
            <person name="Torralba M."/>
            <person name="Methe B."/>
            <person name="Sutton G.G."/>
            <person name="Nelson K.E."/>
        </authorList>
    </citation>
    <scope>NUCLEOTIDE SEQUENCE [LARGE SCALE GENOMIC DNA]</scope>
    <source>
        <strain evidence="1 2">VK64</strain>
    </source>
</reference>
<name>I2NFD7_NEISI</name>
<proteinExistence type="predicted"/>
<dbReference type="AlphaFoldDB" id="I2NFD7"/>
<sequence>MVSDDLVAAQRSSEREGDELAACFWNTATRRADVSAFLDSRLMPEVQIKAECQSALE</sequence>
<dbReference type="PATRIC" id="fig|1095748.3.peg.2502"/>
<dbReference type="Proteomes" id="UP000004473">
    <property type="component" value="Unassembled WGS sequence"/>
</dbReference>
<evidence type="ECO:0000313" key="2">
    <source>
        <dbReference type="Proteomes" id="UP000004473"/>
    </source>
</evidence>
<dbReference type="EMBL" id="AJMT01000194">
    <property type="protein sequence ID" value="EIG24548.1"/>
    <property type="molecule type" value="Genomic_DNA"/>
</dbReference>
<protein>
    <submittedName>
        <fullName evidence="1">Uncharacterized protein</fullName>
    </submittedName>
</protein>
<comment type="caution">
    <text evidence="1">The sequence shown here is derived from an EMBL/GenBank/DDBJ whole genome shotgun (WGS) entry which is preliminary data.</text>
</comment>